<comment type="caution">
    <text evidence="1">The sequence shown here is derived from an EMBL/GenBank/DDBJ whole genome shotgun (WGS) entry which is preliminary data.</text>
</comment>
<accession>A0ABD0Q0P4</accession>
<evidence type="ECO:0000313" key="1">
    <source>
        <dbReference type="EMBL" id="KAL0179709.1"/>
    </source>
</evidence>
<dbReference type="AlphaFoldDB" id="A0ABD0Q0P4"/>
<evidence type="ECO:0000313" key="2">
    <source>
        <dbReference type="Proteomes" id="UP001529510"/>
    </source>
</evidence>
<dbReference type="InterPro" id="IPR046805">
    <property type="entry name" value="Tra1_ring"/>
</dbReference>
<dbReference type="EMBL" id="JAMKFB020000012">
    <property type="protein sequence ID" value="KAL0179709.1"/>
    <property type="molecule type" value="Genomic_DNA"/>
</dbReference>
<name>A0ABD0Q0P4_CIRMR</name>
<feature type="non-terminal residue" evidence="1">
    <location>
        <position position="1"/>
    </location>
</feature>
<reference evidence="1 2" key="1">
    <citation type="submission" date="2024-05" db="EMBL/GenBank/DDBJ databases">
        <title>Genome sequencing and assembly of Indian major carp, Cirrhinus mrigala (Hamilton, 1822).</title>
        <authorList>
            <person name="Mohindra V."/>
            <person name="Chowdhury L.M."/>
            <person name="Lal K."/>
            <person name="Jena J.K."/>
        </authorList>
    </citation>
    <scope>NUCLEOTIDE SEQUENCE [LARGE SCALE GENOMIC DNA]</scope>
    <source>
        <strain evidence="1">CM1030</strain>
        <tissue evidence="1">Blood</tissue>
    </source>
</reference>
<feature type="non-terminal residue" evidence="1">
    <location>
        <position position="57"/>
    </location>
</feature>
<proteinExistence type="predicted"/>
<protein>
    <submittedName>
        <fullName evidence="1">Uncharacterized protein</fullName>
    </submittedName>
</protein>
<organism evidence="1 2">
    <name type="scientific">Cirrhinus mrigala</name>
    <name type="common">Mrigala</name>
    <dbReference type="NCBI Taxonomy" id="683832"/>
    <lineage>
        <taxon>Eukaryota</taxon>
        <taxon>Metazoa</taxon>
        <taxon>Chordata</taxon>
        <taxon>Craniata</taxon>
        <taxon>Vertebrata</taxon>
        <taxon>Euteleostomi</taxon>
        <taxon>Actinopterygii</taxon>
        <taxon>Neopterygii</taxon>
        <taxon>Teleostei</taxon>
        <taxon>Ostariophysi</taxon>
        <taxon>Cypriniformes</taxon>
        <taxon>Cyprinidae</taxon>
        <taxon>Labeoninae</taxon>
        <taxon>Labeonini</taxon>
        <taxon>Cirrhinus</taxon>
    </lineage>
</organism>
<dbReference type="Pfam" id="PF20206">
    <property type="entry name" value="Tra1_ring"/>
    <property type="match status" value="1"/>
</dbReference>
<keyword evidence="2" id="KW-1185">Reference proteome</keyword>
<sequence>FLEGATIEVDQIHTHMRPLLMMLGDYRSLTLNVVNRLTSVTRLFPNSFNDKFCDQMM</sequence>
<gene>
    <name evidence="1" type="ORF">M9458_025151</name>
</gene>
<dbReference type="Proteomes" id="UP001529510">
    <property type="component" value="Unassembled WGS sequence"/>
</dbReference>